<name>A0A6S6T3A8_9BACT</name>
<gene>
    <name evidence="1" type="ORF">HELGO_WM5948</name>
</gene>
<reference evidence="1" key="1">
    <citation type="submission" date="2020-01" db="EMBL/GenBank/DDBJ databases">
        <authorList>
            <person name="Meier V. D."/>
            <person name="Meier V D."/>
        </authorList>
    </citation>
    <scope>NUCLEOTIDE SEQUENCE</scope>
    <source>
        <strain evidence="1">HLG_WM_MAG_12</strain>
    </source>
</reference>
<proteinExistence type="predicted"/>
<sequence length="33" mass="3740">METKASKVLQNDKYNTNTKKLAASILSQSNKER</sequence>
<organism evidence="1">
    <name type="scientific">uncultured Campylobacterales bacterium</name>
    <dbReference type="NCBI Taxonomy" id="352960"/>
    <lineage>
        <taxon>Bacteria</taxon>
        <taxon>Pseudomonadati</taxon>
        <taxon>Campylobacterota</taxon>
        <taxon>Epsilonproteobacteria</taxon>
        <taxon>Campylobacterales</taxon>
        <taxon>environmental samples</taxon>
    </lineage>
</organism>
<dbReference type="AlphaFoldDB" id="A0A6S6T3A8"/>
<protein>
    <submittedName>
        <fullName evidence="1">Uncharacterized protein</fullName>
    </submittedName>
</protein>
<evidence type="ECO:0000313" key="1">
    <source>
        <dbReference type="EMBL" id="CAA6809960.1"/>
    </source>
</evidence>
<dbReference type="EMBL" id="CACVAW010000040">
    <property type="protein sequence ID" value="CAA6809960.1"/>
    <property type="molecule type" value="Genomic_DNA"/>
</dbReference>
<accession>A0A6S6T3A8</accession>